<evidence type="ECO:0000259" key="2">
    <source>
        <dbReference type="Pfam" id="PF13193"/>
    </source>
</evidence>
<dbReference type="PANTHER" id="PTHR43767:SF1">
    <property type="entry name" value="NONRIBOSOMAL PEPTIDE SYNTHASE PES1 (EUROFUNG)-RELATED"/>
    <property type="match status" value="1"/>
</dbReference>
<keyword evidence="4" id="KW-1185">Reference proteome</keyword>
<dbReference type="Proteomes" id="UP000242415">
    <property type="component" value="Unassembled WGS sequence"/>
</dbReference>
<evidence type="ECO:0000259" key="1">
    <source>
        <dbReference type="Pfam" id="PF00501"/>
    </source>
</evidence>
<dbReference type="Gene3D" id="3.30.300.30">
    <property type="match status" value="1"/>
</dbReference>
<gene>
    <name evidence="3" type="ORF">SAMN05444365_101547</name>
</gene>
<evidence type="ECO:0000313" key="3">
    <source>
        <dbReference type="EMBL" id="SDY06339.1"/>
    </source>
</evidence>
<protein>
    <submittedName>
        <fullName evidence="3">Long-chain acyl-CoA synthetase</fullName>
    </submittedName>
</protein>
<reference evidence="4" key="1">
    <citation type="submission" date="2016-10" db="EMBL/GenBank/DDBJ databases">
        <authorList>
            <person name="Varghese N."/>
            <person name="Submissions S."/>
        </authorList>
    </citation>
    <scope>NUCLEOTIDE SEQUENCE [LARGE SCALE GENOMIC DNA]</scope>
    <source>
        <strain evidence="4">DSM 45245</strain>
    </source>
</reference>
<dbReference type="InterPro" id="IPR025110">
    <property type="entry name" value="AMP-bd_C"/>
</dbReference>
<evidence type="ECO:0000313" key="4">
    <source>
        <dbReference type="Proteomes" id="UP000242415"/>
    </source>
</evidence>
<dbReference type="Pfam" id="PF13193">
    <property type="entry name" value="AMP-binding_C"/>
    <property type="match status" value="1"/>
</dbReference>
<dbReference type="PROSITE" id="PS00455">
    <property type="entry name" value="AMP_BINDING"/>
    <property type="match status" value="1"/>
</dbReference>
<dbReference type="STRING" id="405436.SAMN05444365_101547"/>
<feature type="domain" description="AMP-binding enzyme C-terminal" evidence="2">
    <location>
        <begin position="440"/>
        <end position="515"/>
    </location>
</feature>
<sequence>MQEPPTAADFDAFAGNLAERVRRAAATGAHRPALIWRDRTVTWGELDARVDEVAHALGQLAPPGAAPAPRIAIALPNSPDLAVAFFATLRAGLVAVPVNPELTARELRHVLADSGAAQLICTEQVRDAVAGLRAELPGLHAVHTELPTLPGGPPRPAAVTDVADLAVLLYTSGTEGWPKGAMLSHRALLANHAQLAGLRPPVVGRDDRLLLALPLFHAYGLNTGLGAVAYHGACGVLIDRFDPVETMAAVVRHQVTVVIGVPSMFTAWSTLPSSPPGPLRFAVSGAAPLEPASALRFAELTGAPVHVGYGLTETAPVLTSTLAAPRVKPGSIGRPIPGVELRLVAADGELLWRDGAAGAQPEEEGWDLDVASDGTDPGEIVVRGPNLFSGYWPDGRGGPDAEGWWATGDVGYADADGDLFLVDRLGELILVNGFNVYPREIEQVLRSHPGVAEAAAIGVPDPRTGQAVKVYVVRTPGSEVDAAELSRHCAHNLARFKCPSSVEFVDTLPHSAIGKVRKKLLGSAPSAGTGAARAEEGGAGE</sequence>
<dbReference type="Gene3D" id="3.40.50.12780">
    <property type="entry name" value="N-terminal domain of ligase-like"/>
    <property type="match status" value="1"/>
</dbReference>
<dbReference type="EMBL" id="FNPH01000001">
    <property type="protein sequence ID" value="SDY06339.1"/>
    <property type="molecule type" value="Genomic_DNA"/>
</dbReference>
<accession>A0A1H3GVH3</accession>
<dbReference type="InterPro" id="IPR000873">
    <property type="entry name" value="AMP-dep_synth/lig_dom"/>
</dbReference>
<feature type="domain" description="AMP-dependent synthetase/ligase" evidence="1">
    <location>
        <begin position="22"/>
        <end position="392"/>
    </location>
</feature>
<proteinExistence type="predicted"/>
<dbReference type="InterPro" id="IPR050237">
    <property type="entry name" value="ATP-dep_AMP-bd_enzyme"/>
</dbReference>
<dbReference type="AlphaFoldDB" id="A0A1H3GVH3"/>
<organism evidence="3 4">
    <name type="scientific">Micromonospora pattaloongensis</name>
    <dbReference type="NCBI Taxonomy" id="405436"/>
    <lineage>
        <taxon>Bacteria</taxon>
        <taxon>Bacillati</taxon>
        <taxon>Actinomycetota</taxon>
        <taxon>Actinomycetes</taxon>
        <taxon>Micromonosporales</taxon>
        <taxon>Micromonosporaceae</taxon>
        <taxon>Micromonospora</taxon>
    </lineage>
</organism>
<dbReference type="SUPFAM" id="SSF56801">
    <property type="entry name" value="Acetyl-CoA synthetase-like"/>
    <property type="match status" value="1"/>
</dbReference>
<dbReference type="RefSeq" id="WP_245736296.1">
    <property type="nucleotide sequence ID" value="NZ_FNPH01000001.1"/>
</dbReference>
<dbReference type="Pfam" id="PF00501">
    <property type="entry name" value="AMP-binding"/>
    <property type="match status" value="1"/>
</dbReference>
<name>A0A1H3GVH3_9ACTN</name>
<dbReference type="InterPro" id="IPR045851">
    <property type="entry name" value="AMP-bd_C_sf"/>
</dbReference>
<dbReference type="PANTHER" id="PTHR43767">
    <property type="entry name" value="LONG-CHAIN-FATTY-ACID--COA LIGASE"/>
    <property type="match status" value="1"/>
</dbReference>
<dbReference type="InterPro" id="IPR020845">
    <property type="entry name" value="AMP-binding_CS"/>
</dbReference>
<dbReference type="InterPro" id="IPR042099">
    <property type="entry name" value="ANL_N_sf"/>
</dbReference>
<dbReference type="GO" id="GO:0016878">
    <property type="term" value="F:acid-thiol ligase activity"/>
    <property type="evidence" value="ECO:0007669"/>
    <property type="project" value="UniProtKB-ARBA"/>
</dbReference>